<keyword evidence="1" id="KW-1133">Transmembrane helix</keyword>
<keyword evidence="1" id="KW-0812">Transmembrane</keyword>
<feature type="transmembrane region" description="Helical" evidence="1">
    <location>
        <begin position="155"/>
        <end position="180"/>
    </location>
</feature>
<evidence type="ECO:0000313" key="3">
    <source>
        <dbReference type="Proteomes" id="UP000823904"/>
    </source>
</evidence>
<feature type="transmembrane region" description="Helical" evidence="1">
    <location>
        <begin position="58"/>
        <end position="86"/>
    </location>
</feature>
<sequence length="261" mass="29543">MFGKLLKYDLKAVGRIMIPCWIGMFLTGILWAHEDLKYDSYVSGHYYMETTSEISEDMLMILGLLFVMLIALALIMNLIVVIQYFWKGLLKEEGYLMFTLPVTERSLILSKAVSAMLISAGTLTVGILLVVAIEIMSKTEMQDLLEFYFDGFDTYWQGILFVVILLLCNMLKGIYMLYAAMSMGQLARKNRFLCAAGAFCCLMVGTYVFQTIIMYAAALISGQDMLYAFENNAVMFGCLAAEIVIFHIITEYILSNKLNLE</sequence>
<reference evidence="2" key="1">
    <citation type="journal article" date="2021" name="PeerJ">
        <title>Extensive microbial diversity within the chicken gut microbiome revealed by metagenomics and culture.</title>
        <authorList>
            <person name="Gilroy R."/>
            <person name="Ravi A."/>
            <person name="Getino M."/>
            <person name="Pursley I."/>
            <person name="Horton D.L."/>
            <person name="Alikhan N.F."/>
            <person name="Baker D."/>
            <person name="Gharbi K."/>
            <person name="Hall N."/>
            <person name="Watson M."/>
            <person name="Adriaenssens E.M."/>
            <person name="Foster-Nyarko E."/>
            <person name="Jarju S."/>
            <person name="Secka A."/>
            <person name="Antonio M."/>
            <person name="Oren A."/>
            <person name="Chaudhuri R.R."/>
            <person name="La Ragione R."/>
            <person name="Hildebrand F."/>
            <person name="Pallen M.J."/>
        </authorList>
    </citation>
    <scope>NUCLEOTIDE SEQUENCE</scope>
    <source>
        <strain evidence="2">ChiSjej3B21-8574</strain>
    </source>
</reference>
<feature type="transmembrane region" description="Helical" evidence="1">
    <location>
        <begin position="192"/>
        <end position="221"/>
    </location>
</feature>
<feature type="transmembrane region" description="Helical" evidence="1">
    <location>
        <begin position="12"/>
        <end position="32"/>
    </location>
</feature>
<feature type="transmembrane region" description="Helical" evidence="1">
    <location>
        <begin position="233"/>
        <end position="254"/>
    </location>
</feature>
<evidence type="ECO:0000256" key="1">
    <source>
        <dbReference type="SAM" id="Phobius"/>
    </source>
</evidence>
<dbReference type="EMBL" id="DWWD01000029">
    <property type="protein sequence ID" value="HJC50464.1"/>
    <property type="molecule type" value="Genomic_DNA"/>
</dbReference>
<protein>
    <recommendedName>
        <fullName evidence="4">ABC transporter permease</fullName>
    </recommendedName>
</protein>
<dbReference type="Proteomes" id="UP000823904">
    <property type="component" value="Unassembled WGS sequence"/>
</dbReference>
<reference evidence="2" key="2">
    <citation type="submission" date="2021-04" db="EMBL/GenBank/DDBJ databases">
        <authorList>
            <person name="Gilroy R."/>
        </authorList>
    </citation>
    <scope>NUCLEOTIDE SEQUENCE</scope>
    <source>
        <strain evidence="2">ChiSjej3B21-8574</strain>
    </source>
</reference>
<name>A0A9D2PHR4_9FIRM</name>
<gene>
    <name evidence="2" type="ORF">H9754_07855</name>
</gene>
<accession>A0A9D2PHR4</accession>
<keyword evidence="1" id="KW-0472">Membrane</keyword>
<evidence type="ECO:0008006" key="4">
    <source>
        <dbReference type="Google" id="ProtNLM"/>
    </source>
</evidence>
<dbReference type="AlphaFoldDB" id="A0A9D2PHR4"/>
<proteinExistence type="predicted"/>
<feature type="transmembrane region" description="Helical" evidence="1">
    <location>
        <begin position="107"/>
        <end position="135"/>
    </location>
</feature>
<evidence type="ECO:0000313" key="2">
    <source>
        <dbReference type="EMBL" id="HJC50464.1"/>
    </source>
</evidence>
<organism evidence="2 3">
    <name type="scientific">Candidatus Anaerostipes avistercoris</name>
    <dbReference type="NCBI Taxonomy" id="2838462"/>
    <lineage>
        <taxon>Bacteria</taxon>
        <taxon>Bacillati</taxon>
        <taxon>Bacillota</taxon>
        <taxon>Clostridia</taxon>
        <taxon>Lachnospirales</taxon>
        <taxon>Lachnospiraceae</taxon>
        <taxon>Anaerostipes</taxon>
    </lineage>
</organism>
<comment type="caution">
    <text evidence="2">The sequence shown here is derived from an EMBL/GenBank/DDBJ whole genome shotgun (WGS) entry which is preliminary data.</text>
</comment>